<feature type="repeat" description="TPR" evidence="3">
    <location>
        <begin position="112"/>
        <end position="145"/>
    </location>
</feature>
<keyword evidence="2 3" id="KW-0802">TPR repeat</keyword>
<dbReference type="PROSITE" id="PS50005">
    <property type="entry name" value="TPR"/>
    <property type="match status" value="2"/>
</dbReference>
<keyword evidence="1" id="KW-0677">Repeat</keyword>
<dbReference type="STRING" id="1121316.SAMN02745207_02531"/>
<evidence type="ECO:0000256" key="2">
    <source>
        <dbReference type="ARBA" id="ARBA00022803"/>
    </source>
</evidence>
<dbReference type="Proteomes" id="UP000184447">
    <property type="component" value="Unassembled WGS sequence"/>
</dbReference>
<accession>A0A1M5VVS3</accession>
<dbReference type="InterPro" id="IPR011990">
    <property type="entry name" value="TPR-like_helical_dom_sf"/>
</dbReference>
<organism evidence="4 5">
    <name type="scientific">Clostridium grantii DSM 8605</name>
    <dbReference type="NCBI Taxonomy" id="1121316"/>
    <lineage>
        <taxon>Bacteria</taxon>
        <taxon>Bacillati</taxon>
        <taxon>Bacillota</taxon>
        <taxon>Clostridia</taxon>
        <taxon>Eubacteriales</taxon>
        <taxon>Clostridiaceae</taxon>
        <taxon>Clostridium</taxon>
    </lineage>
</organism>
<proteinExistence type="predicted"/>
<gene>
    <name evidence="4" type="ORF">SAMN02745207_02531</name>
</gene>
<evidence type="ECO:0000256" key="1">
    <source>
        <dbReference type="ARBA" id="ARBA00022737"/>
    </source>
</evidence>
<dbReference type="PANTHER" id="PTHR45586">
    <property type="entry name" value="TPR REPEAT-CONTAINING PROTEIN PA4667"/>
    <property type="match status" value="1"/>
</dbReference>
<dbReference type="InterPro" id="IPR051012">
    <property type="entry name" value="CellSynth/LPSAsmb/PSIAsmb"/>
</dbReference>
<evidence type="ECO:0000256" key="3">
    <source>
        <dbReference type="PROSITE-ProRule" id="PRU00339"/>
    </source>
</evidence>
<dbReference type="PANTHER" id="PTHR45586:SF1">
    <property type="entry name" value="LIPOPOLYSACCHARIDE ASSEMBLY PROTEIN B"/>
    <property type="match status" value="1"/>
</dbReference>
<dbReference type="Pfam" id="PF14559">
    <property type="entry name" value="TPR_19"/>
    <property type="match status" value="1"/>
</dbReference>
<dbReference type="OrthoDB" id="369370at2"/>
<dbReference type="RefSeq" id="WP_073338787.1">
    <property type="nucleotide sequence ID" value="NZ_FQXM01000013.1"/>
</dbReference>
<dbReference type="Pfam" id="PF13181">
    <property type="entry name" value="TPR_8"/>
    <property type="match status" value="1"/>
</dbReference>
<keyword evidence="5" id="KW-1185">Reference proteome</keyword>
<sequence length="239" mass="27772">MLKIHSIYLKIKGNRAYGRGDVDACLNYYKKACKYKKKGAKETKLLYGNLLLKQGRVEEAHEVFNELLGSKLNEKEELLLKGNISLIEYKKGNLTKAIEILEELDNKNIKATYIYQNLGCFYLLNKDYEKALKFNLEAFSYDSTDKVILDNLGQTYLLQKNYDKATEIYEDLLEQIPNFPEPYYNFALVKLAFNEKKEAIDLLNKALNTKITFLCTLTKKQIEEKIEEIETSNTEQLTN</sequence>
<dbReference type="SMART" id="SM00028">
    <property type="entry name" value="TPR"/>
    <property type="match status" value="4"/>
</dbReference>
<dbReference type="InterPro" id="IPR019734">
    <property type="entry name" value="TPR_rpt"/>
</dbReference>
<reference evidence="4 5" key="1">
    <citation type="submission" date="2016-11" db="EMBL/GenBank/DDBJ databases">
        <authorList>
            <person name="Jaros S."/>
            <person name="Januszkiewicz K."/>
            <person name="Wedrychowicz H."/>
        </authorList>
    </citation>
    <scope>NUCLEOTIDE SEQUENCE [LARGE SCALE GENOMIC DNA]</scope>
    <source>
        <strain evidence="4 5">DSM 8605</strain>
    </source>
</reference>
<feature type="repeat" description="TPR" evidence="3">
    <location>
        <begin position="146"/>
        <end position="179"/>
    </location>
</feature>
<protein>
    <submittedName>
        <fullName evidence="4">Pentatricopeptide repeat domain-containing protein (PPR motif)</fullName>
    </submittedName>
</protein>
<dbReference type="Pfam" id="PF13432">
    <property type="entry name" value="TPR_16"/>
    <property type="match status" value="1"/>
</dbReference>
<dbReference type="SUPFAM" id="SSF48452">
    <property type="entry name" value="TPR-like"/>
    <property type="match status" value="1"/>
</dbReference>
<evidence type="ECO:0000313" key="4">
    <source>
        <dbReference type="EMBL" id="SHH79311.1"/>
    </source>
</evidence>
<dbReference type="AlphaFoldDB" id="A0A1M5VVS3"/>
<dbReference type="EMBL" id="FQXM01000013">
    <property type="protein sequence ID" value="SHH79311.1"/>
    <property type="molecule type" value="Genomic_DNA"/>
</dbReference>
<dbReference type="Gene3D" id="1.25.40.10">
    <property type="entry name" value="Tetratricopeptide repeat domain"/>
    <property type="match status" value="1"/>
</dbReference>
<name>A0A1M5VVS3_9CLOT</name>
<evidence type="ECO:0000313" key="5">
    <source>
        <dbReference type="Proteomes" id="UP000184447"/>
    </source>
</evidence>